<accession>A0A9P4IIA5</accession>
<dbReference type="InterPro" id="IPR036396">
    <property type="entry name" value="Cyt_P450_sf"/>
</dbReference>
<evidence type="ECO:0008006" key="3">
    <source>
        <dbReference type="Google" id="ProtNLM"/>
    </source>
</evidence>
<dbReference type="GO" id="GO:0020037">
    <property type="term" value="F:heme binding"/>
    <property type="evidence" value="ECO:0007669"/>
    <property type="project" value="InterPro"/>
</dbReference>
<dbReference type="SUPFAM" id="SSF48264">
    <property type="entry name" value="Cytochrome P450"/>
    <property type="match status" value="1"/>
</dbReference>
<protein>
    <recommendedName>
        <fullName evidence="3">Cytochrome P450</fullName>
    </recommendedName>
</protein>
<dbReference type="GO" id="GO:0004497">
    <property type="term" value="F:monooxygenase activity"/>
    <property type="evidence" value="ECO:0007669"/>
    <property type="project" value="InterPro"/>
</dbReference>
<dbReference type="GO" id="GO:0005506">
    <property type="term" value="F:iron ion binding"/>
    <property type="evidence" value="ECO:0007669"/>
    <property type="project" value="InterPro"/>
</dbReference>
<proteinExistence type="predicted"/>
<dbReference type="Proteomes" id="UP000799772">
    <property type="component" value="Unassembled WGS sequence"/>
</dbReference>
<keyword evidence="2" id="KW-1185">Reference proteome</keyword>
<reference evidence="1" key="1">
    <citation type="journal article" date="2020" name="Stud. Mycol.">
        <title>101 Dothideomycetes genomes: a test case for predicting lifestyles and emergence of pathogens.</title>
        <authorList>
            <person name="Haridas S."/>
            <person name="Albert R."/>
            <person name="Binder M."/>
            <person name="Bloem J."/>
            <person name="Labutti K."/>
            <person name="Salamov A."/>
            <person name="Andreopoulos B."/>
            <person name="Baker S."/>
            <person name="Barry K."/>
            <person name="Bills G."/>
            <person name="Bluhm B."/>
            <person name="Cannon C."/>
            <person name="Castanera R."/>
            <person name="Culley D."/>
            <person name="Daum C."/>
            <person name="Ezra D."/>
            <person name="Gonzalez J."/>
            <person name="Henrissat B."/>
            <person name="Kuo A."/>
            <person name="Liang C."/>
            <person name="Lipzen A."/>
            <person name="Lutzoni F."/>
            <person name="Magnuson J."/>
            <person name="Mondo S."/>
            <person name="Nolan M."/>
            <person name="Ohm R."/>
            <person name="Pangilinan J."/>
            <person name="Park H.-J."/>
            <person name="Ramirez L."/>
            <person name="Alfaro M."/>
            <person name="Sun H."/>
            <person name="Tritt A."/>
            <person name="Yoshinaga Y."/>
            <person name="Zwiers L.-H."/>
            <person name="Turgeon B."/>
            <person name="Goodwin S."/>
            <person name="Spatafora J."/>
            <person name="Crous P."/>
            <person name="Grigoriev I."/>
        </authorList>
    </citation>
    <scope>NUCLEOTIDE SEQUENCE</scope>
    <source>
        <strain evidence="1">CBS 133067</strain>
    </source>
</reference>
<dbReference type="Gene3D" id="1.10.630.10">
    <property type="entry name" value="Cytochrome P450"/>
    <property type="match status" value="1"/>
</dbReference>
<dbReference type="AlphaFoldDB" id="A0A9P4IIA5"/>
<sequence>MANPSLGIRSEECLEIIATENCKGEKVNKLNRFESRARPNARLISAFGINNSFTTTDQSRASSFRGQIAGIVTIPFQTTEKGEKLVLGWIDLVEKARGVIQRELNGAKQSHSLVDVLQMTTMKMSLQVLFGIDAEDLDRDRDIRALASWVNEQWIRSKYFEDGSIEDPWHFSNQHDIHDLLRHISPVLLSDLGDNPDNPLNRILPGYETLWRIVLRCLVEVASNRHSIEDRRLWQTILQRFAENPSIVPLDKKDQGISAGIIASEALRLYPPYRHIYRTYEVGTQQFERIAGVEECHRSDPRWGPDPTKFLPSRWASLPDLTETQAMNDYFLAFGAAPFQCPAATRIPNTDKSSLDKTYLPFSISMIALLVGLFTKEMSNKWKLTGSAELESASEPLTASRRDYKDLIFEKI</sequence>
<comment type="caution">
    <text evidence="1">The sequence shown here is derived from an EMBL/GenBank/DDBJ whole genome shotgun (WGS) entry which is preliminary data.</text>
</comment>
<dbReference type="OrthoDB" id="10029320at2759"/>
<evidence type="ECO:0000313" key="1">
    <source>
        <dbReference type="EMBL" id="KAF2099784.1"/>
    </source>
</evidence>
<name>A0A9P4IIA5_9PEZI</name>
<organism evidence="1 2">
    <name type="scientific">Rhizodiscina lignyota</name>
    <dbReference type="NCBI Taxonomy" id="1504668"/>
    <lineage>
        <taxon>Eukaryota</taxon>
        <taxon>Fungi</taxon>
        <taxon>Dikarya</taxon>
        <taxon>Ascomycota</taxon>
        <taxon>Pezizomycotina</taxon>
        <taxon>Dothideomycetes</taxon>
        <taxon>Pleosporomycetidae</taxon>
        <taxon>Aulographales</taxon>
        <taxon>Rhizodiscinaceae</taxon>
        <taxon>Rhizodiscina</taxon>
    </lineage>
</organism>
<dbReference type="GO" id="GO:0016705">
    <property type="term" value="F:oxidoreductase activity, acting on paired donors, with incorporation or reduction of molecular oxygen"/>
    <property type="evidence" value="ECO:0007669"/>
    <property type="project" value="InterPro"/>
</dbReference>
<gene>
    <name evidence="1" type="ORF">NA57DRAFT_55726</name>
</gene>
<dbReference type="EMBL" id="ML978125">
    <property type="protein sequence ID" value="KAF2099784.1"/>
    <property type="molecule type" value="Genomic_DNA"/>
</dbReference>
<evidence type="ECO:0000313" key="2">
    <source>
        <dbReference type="Proteomes" id="UP000799772"/>
    </source>
</evidence>